<keyword evidence="7" id="KW-1185">Reference proteome</keyword>
<feature type="non-terminal residue" evidence="6">
    <location>
        <position position="170"/>
    </location>
</feature>
<evidence type="ECO:0000256" key="2">
    <source>
        <dbReference type="ARBA" id="ARBA00022692"/>
    </source>
</evidence>
<dbReference type="EMBL" id="KZ351150">
    <property type="protein sequence ID" value="PIO63227.1"/>
    <property type="molecule type" value="Genomic_DNA"/>
</dbReference>
<feature type="transmembrane region" description="Helical" evidence="5">
    <location>
        <begin position="55"/>
        <end position="77"/>
    </location>
</feature>
<dbReference type="InterPro" id="IPR002293">
    <property type="entry name" value="AA/rel_permease1"/>
</dbReference>
<feature type="transmembrane region" description="Helical" evidence="5">
    <location>
        <begin position="25"/>
        <end position="43"/>
    </location>
</feature>
<protein>
    <recommendedName>
        <fullName evidence="8">Amino acid permease/ SLC12A domain-containing protein</fullName>
    </recommendedName>
</protein>
<evidence type="ECO:0000313" key="7">
    <source>
        <dbReference type="Proteomes" id="UP000230423"/>
    </source>
</evidence>
<keyword evidence="3 5" id="KW-1133">Transmembrane helix</keyword>
<evidence type="ECO:0000256" key="3">
    <source>
        <dbReference type="ARBA" id="ARBA00022989"/>
    </source>
</evidence>
<dbReference type="PANTHER" id="PTHR11785">
    <property type="entry name" value="AMINO ACID TRANSPORTER"/>
    <property type="match status" value="1"/>
</dbReference>
<dbReference type="AlphaFoldDB" id="A0A2G9TZ70"/>
<dbReference type="Pfam" id="PF13520">
    <property type="entry name" value="AA_permease_2"/>
    <property type="match status" value="1"/>
</dbReference>
<keyword evidence="4 5" id="KW-0472">Membrane</keyword>
<dbReference type="Proteomes" id="UP000230423">
    <property type="component" value="Unassembled WGS sequence"/>
</dbReference>
<dbReference type="OrthoDB" id="10062876at2759"/>
<reference evidence="6 7" key="1">
    <citation type="submission" date="2015-09" db="EMBL/GenBank/DDBJ databases">
        <title>Draft genome of the parasitic nematode Teladorsagia circumcincta isolate WARC Sus (inbred).</title>
        <authorList>
            <person name="Mitreva M."/>
        </authorList>
    </citation>
    <scope>NUCLEOTIDE SEQUENCE [LARGE SCALE GENOMIC DNA]</scope>
    <source>
        <strain evidence="6 7">S</strain>
    </source>
</reference>
<comment type="subcellular location">
    <subcellularLocation>
        <location evidence="1">Membrane</location>
        <topology evidence="1">Multi-pass membrane protein</topology>
    </subcellularLocation>
</comment>
<name>A0A2G9TZ70_TELCI</name>
<evidence type="ECO:0000256" key="5">
    <source>
        <dbReference type="SAM" id="Phobius"/>
    </source>
</evidence>
<proteinExistence type="predicted"/>
<gene>
    <name evidence="6" type="ORF">TELCIR_15185</name>
</gene>
<dbReference type="PANTHER" id="PTHR11785:SF528">
    <property type="entry name" value="AMINO ACID TRANSPORTER PROTEIN JHI-21"/>
    <property type="match status" value="1"/>
</dbReference>
<sequence>MSQTEPLTNSESTSAGVRLRQRISLFNGCTIIIGVIVGSGIFVSPKGVLQEAGSVGISLVVWVLSGIFSMLGALCYAELGTAIPKSGGDYAYILERRTVARNAINDIHRLFDTPAIATLSWSGIDCDAFRWRCSNTDQLLCVFGESCGSGLSSWLGKNEILTASSEDANQ</sequence>
<dbReference type="InterPro" id="IPR050598">
    <property type="entry name" value="AminoAcid_Transporter"/>
</dbReference>
<evidence type="ECO:0000313" key="6">
    <source>
        <dbReference type="EMBL" id="PIO63227.1"/>
    </source>
</evidence>
<dbReference type="GO" id="GO:0016020">
    <property type="term" value="C:membrane"/>
    <property type="evidence" value="ECO:0007669"/>
    <property type="project" value="UniProtKB-SubCell"/>
</dbReference>
<dbReference type="Gene3D" id="1.20.1740.10">
    <property type="entry name" value="Amino acid/polyamine transporter I"/>
    <property type="match status" value="1"/>
</dbReference>
<organism evidence="6 7">
    <name type="scientific">Teladorsagia circumcincta</name>
    <name type="common">Brown stomach worm</name>
    <name type="synonym">Ostertagia circumcincta</name>
    <dbReference type="NCBI Taxonomy" id="45464"/>
    <lineage>
        <taxon>Eukaryota</taxon>
        <taxon>Metazoa</taxon>
        <taxon>Ecdysozoa</taxon>
        <taxon>Nematoda</taxon>
        <taxon>Chromadorea</taxon>
        <taxon>Rhabditida</taxon>
        <taxon>Rhabditina</taxon>
        <taxon>Rhabditomorpha</taxon>
        <taxon>Strongyloidea</taxon>
        <taxon>Trichostrongylidae</taxon>
        <taxon>Teladorsagia</taxon>
    </lineage>
</organism>
<evidence type="ECO:0000256" key="4">
    <source>
        <dbReference type="ARBA" id="ARBA00023136"/>
    </source>
</evidence>
<evidence type="ECO:0008006" key="8">
    <source>
        <dbReference type="Google" id="ProtNLM"/>
    </source>
</evidence>
<accession>A0A2G9TZ70</accession>
<evidence type="ECO:0000256" key="1">
    <source>
        <dbReference type="ARBA" id="ARBA00004141"/>
    </source>
</evidence>
<keyword evidence="2 5" id="KW-0812">Transmembrane</keyword>
<dbReference type="GO" id="GO:0015179">
    <property type="term" value="F:L-amino acid transmembrane transporter activity"/>
    <property type="evidence" value="ECO:0007669"/>
    <property type="project" value="TreeGrafter"/>
</dbReference>